<gene>
    <name evidence="2" type="ORF">SDRG_14887</name>
</gene>
<dbReference type="EMBL" id="JH767211">
    <property type="protein sequence ID" value="EQC27265.1"/>
    <property type="molecule type" value="Genomic_DNA"/>
</dbReference>
<sequence>MLHGDVYLVAYLAANVLASAFAIAAIVLSQSWAMALLDPYALLPLAIVLLAVCLCGFGFVFRSPREGSFRLLVFVAMLQAVTLMAMGILVQPTISDLERVDNAPILAAYVHKHAAAYAANVAQSMSDETTLFTAAFINNRTIYRPDTFEGGVVRLATAFEDAYCATAGRAFCDVFPLVQTLSVPRVYLGEVGSTFWNISIHATTTLAAFCTRVQTPSALPTQLRSICRGCAAILHKSAVSQQLANWVHEKCPARHADVIGASCVVDATGDFDLGHTPTIQVPQTTAPAGTTPSQTSTNVISISFLTDHALLASFYRPSMLPCFAFDLIERLRCQVTWLVTPSYVLAIAFSIISQGLFSLEKQRRMRNVLPLPTASR</sequence>
<keyword evidence="1" id="KW-0472">Membrane</keyword>
<feature type="transmembrane region" description="Helical" evidence="1">
    <location>
        <begin position="335"/>
        <end position="357"/>
    </location>
</feature>
<proteinExistence type="predicted"/>
<organism evidence="2 3">
    <name type="scientific">Saprolegnia diclina (strain VS20)</name>
    <dbReference type="NCBI Taxonomy" id="1156394"/>
    <lineage>
        <taxon>Eukaryota</taxon>
        <taxon>Sar</taxon>
        <taxon>Stramenopiles</taxon>
        <taxon>Oomycota</taxon>
        <taxon>Saprolegniomycetes</taxon>
        <taxon>Saprolegniales</taxon>
        <taxon>Saprolegniaceae</taxon>
        <taxon>Saprolegnia</taxon>
    </lineage>
</organism>
<name>T0Q1K5_SAPDV</name>
<dbReference type="RefSeq" id="XP_008619268.1">
    <property type="nucleotide sequence ID" value="XM_008621046.1"/>
</dbReference>
<feature type="transmembrane region" description="Helical" evidence="1">
    <location>
        <begin position="7"/>
        <end position="28"/>
    </location>
</feature>
<keyword evidence="1" id="KW-0812">Transmembrane</keyword>
<evidence type="ECO:0000256" key="1">
    <source>
        <dbReference type="SAM" id="Phobius"/>
    </source>
</evidence>
<evidence type="ECO:0008006" key="4">
    <source>
        <dbReference type="Google" id="ProtNLM"/>
    </source>
</evidence>
<dbReference type="GeneID" id="19955614"/>
<protein>
    <recommendedName>
        <fullName evidence="4">Transmembrane protein</fullName>
    </recommendedName>
</protein>
<dbReference type="AlphaFoldDB" id="T0Q1K5"/>
<keyword evidence="3" id="KW-1185">Reference proteome</keyword>
<accession>T0Q1K5</accession>
<feature type="transmembrane region" description="Helical" evidence="1">
    <location>
        <begin position="40"/>
        <end position="61"/>
    </location>
</feature>
<dbReference type="InParanoid" id="T0Q1K5"/>
<dbReference type="VEuPathDB" id="FungiDB:SDRG_14887"/>
<feature type="transmembrane region" description="Helical" evidence="1">
    <location>
        <begin position="68"/>
        <end position="90"/>
    </location>
</feature>
<evidence type="ECO:0000313" key="3">
    <source>
        <dbReference type="Proteomes" id="UP000030762"/>
    </source>
</evidence>
<evidence type="ECO:0000313" key="2">
    <source>
        <dbReference type="EMBL" id="EQC27265.1"/>
    </source>
</evidence>
<dbReference type="Proteomes" id="UP000030762">
    <property type="component" value="Unassembled WGS sequence"/>
</dbReference>
<keyword evidence="1" id="KW-1133">Transmembrane helix</keyword>
<reference evidence="2 3" key="1">
    <citation type="submission" date="2012-04" db="EMBL/GenBank/DDBJ databases">
        <title>The Genome Sequence of Saprolegnia declina VS20.</title>
        <authorList>
            <consortium name="The Broad Institute Genome Sequencing Platform"/>
            <person name="Russ C."/>
            <person name="Nusbaum C."/>
            <person name="Tyler B."/>
            <person name="van West P."/>
            <person name="Dieguez-Uribeondo J."/>
            <person name="de Bruijn I."/>
            <person name="Tripathy S."/>
            <person name="Jiang R."/>
            <person name="Young S.K."/>
            <person name="Zeng Q."/>
            <person name="Gargeya S."/>
            <person name="Fitzgerald M."/>
            <person name="Haas B."/>
            <person name="Abouelleil A."/>
            <person name="Alvarado L."/>
            <person name="Arachchi H.M."/>
            <person name="Berlin A."/>
            <person name="Chapman S.B."/>
            <person name="Goldberg J."/>
            <person name="Griggs A."/>
            <person name="Gujja S."/>
            <person name="Hansen M."/>
            <person name="Howarth C."/>
            <person name="Imamovic A."/>
            <person name="Larimer J."/>
            <person name="McCowen C."/>
            <person name="Montmayeur A."/>
            <person name="Murphy C."/>
            <person name="Neiman D."/>
            <person name="Pearson M."/>
            <person name="Priest M."/>
            <person name="Roberts A."/>
            <person name="Saif S."/>
            <person name="Shea T."/>
            <person name="Sisk P."/>
            <person name="Sykes S."/>
            <person name="Wortman J."/>
            <person name="Nusbaum C."/>
            <person name="Birren B."/>
        </authorList>
    </citation>
    <scope>NUCLEOTIDE SEQUENCE [LARGE SCALE GENOMIC DNA]</scope>
    <source>
        <strain evidence="2 3">VS20</strain>
    </source>
</reference>